<feature type="coiled-coil region" evidence="1">
    <location>
        <begin position="166"/>
        <end position="214"/>
    </location>
</feature>
<dbReference type="Proteomes" id="UP000288725">
    <property type="component" value="Unassembled WGS sequence"/>
</dbReference>
<feature type="coiled-coil region" evidence="1">
    <location>
        <begin position="104"/>
        <end position="138"/>
    </location>
</feature>
<dbReference type="EMBL" id="RSDZ01000174">
    <property type="protein sequence ID" value="RXG41790.1"/>
    <property type="molecule type" value="Genomic_DNA"/>
</dbReference>
<evidence type="ECO:0000313" key="2">
    <source>
        <dbReference type="EMBL" id="RXG41790.1"/>
    </source>
</evidence>
<protein>
    <submittedName>
        <fullName evidence="2">Uncharacterized protein</fullName>
    </submittedName>
</protein>
<organism evidence="2 3">
    <name type="scientific">Verticillium dahliae</name>
    <name type="common">Verticillium wilt</name>
    <dbReference type="NCBI Taxonomy" id="27337"/>
    <lineage>
        <taxon>Eukaryota</taxon>
        <taxon>Fungi</taxon>
        <taxon>Dikarya</taxon>
        <taxon>Ascomycota</taxon>
        <taxon>Pezizomycotina</taxon>
        <taxon>Sordariomycetes</taxon>
        <taxon>Hypocreomycetidae</taxon>
        <taxon>Glomerellales</taxon>
        <taxon>Plectosphaerellaceae</taxon>
        <taxon>Verticillium</taxon>
    </lineage>
</organism>
<keyword evidence="1" id="KW-0175">Coiled coil</keyword>
<name>A0A444RKQ9_VERDA</name>
<accession>A0A444RKQ9</accession>
<dbReference type="AlphaFoldDB" id="A0A444RKQ9"/>
<gene>
    <name evidence="2" type="ORF">VDGE_30542</name>
</gene>
<sequence>MTQAQSTQPSASHSATTVPRDQAAAEIRCANVCFSNNGGPCTCDLAGRLDYDLWSLIQHFEKARKTLDNYREIAQRGNLERSYVLQQQHDSLNARWSSSYGELQKEAQKRAHDLQKALKDLENMKAKLKEQAADSQTTDMALRELRATVELQNREIVRSRALHFQVENLEREMAECKSVNQAVEAVLVMKKQRITELESALEEMSVKTKQLAADKVEHESLKLQFVALEAEHAETLDIASGLFEGEVGSTPAELISQNRALGQQLRELRAENGSLVERLAGFGPERDGSSHKQRIDGGKEQVLDCIVVESTGDEGKGRKRRRAK</sequence>
<evidence type="ECO:0000313" key="3">
    <source>
        <dbReference type="Proteomes" id="UP000288725"/>
    </source>
</evidence>
<proteinExistence type="predicted"/>
<reference evidence="2 3" key="1">
    <citation type="submission" date="2018-12" db="EMBL/GenBank/DDBJ databases">
        <title>Genome of Verticillium dahliae isolate Getta Getta.</title>
        <authorList>
            <person name="Gardiner D.M."/>
        </authorList>
    </citation>
    <scope>NUCLEOTIDE SEQUENCE [LARGE SCALE GENOMIC DNA]</scope>
    <source>
        <strain evidence="2 3">Getta Getta</strain>
    </source>
</reference>
<comment type="caution">
    <text evidence="2">The sequence shown here is derived from an EMBL/GenBank/DDBJ whole genome shotgun (WGS) entry which is preliminary data.</text>
</comment>
<evidence type="ECO:0000256" key="1">
    <source>
        <dbReference type="SAM" id="Coils"/>
    </source>
</evidence>